<dbReference type="CDD" id="cd00130">
    <property type="entry name" value="PAS"/>
    <property type="match status" value="1"/>
</dbReference>
<dbReference type="GO" id="GO:0005524">
    <property type="term" value="F:ATP binding"/>
    <property type="evidence" value="ECO:0007669"/>
    <property type="project" value="UniProtKB-KW"/>
</dbReference>
<dbReference type="SMART" id="SM00387">
    <property type="entry name" value="HATPase_c"/>
    <property type="match status" value="1"/>
</dbReference>
<dbReference type="Pfam" id="PF08447">
    <property type="entry name" value="PAS_3"/>
    <property type="match status" value="1"/>
</dbReference>
<evidence type="ECO:0000256" key="5">
    <source>
        <dbReference type="ARBA" id="ARBA00022553"/>
    </source>
</evidence>
<evidence type="ECO:0000256" key="7">
    <source>
        <dbReference type="ARBA" id="ARBA00022692"/>
    </source>
</evidence>
<dbReference type="FunFam" id="1.10.287.130:FF:000003">
    <property type="entry name" value="Histidine kinase"/>
    <property type="match status" value="1"/>
</dbReference>
<feature type="compositionally biased region" description="Polar residues" evidence="15">
    <location>
        <begin position="166"/>
        <end position="196"/>
    </location>
</feature>
<feature type="modified residue" description="4-aspartylphosphate" evidence="14">
    <location>
        <position position="1232"/>
    </location>
</feature>
<dbReference type="InterPro" id="IPR000014">
    <property type="entry name" value="PAS"/>
</dbReference>
<evidence type="ECO:0000256" key="3">
    <source>
        <dbReference type="ARBA" id="ARBA00012438"/>
    </source>
</evidence>
<dbReference type="Gene3D" id="3.40.50.2300">
    <property type="match status" value="1"/>
</dbReference>
<evidence type="ECO:0000256" key="6">
    <source>
        <dbReference type="ARBA" id="ARBA00022679"/>
    </source>
</evidence>
<sequence length="1572" mass="172908">MADCSTSLPFHLFLTATISNTFQFIYISYHPTHHAKRTSLPPCIAHGNIIFFILHRCHYHSACKHPLQPPSSRKRPVAEAVTDLSASSQFTKHNSKSAQPAVAAASPSIKRARFESPGGGALSSTTSTGTTTAPLAPFQEALPGPHYIPLPPTRAISTPRAPRPLRSNSSLGSQSTPASGSALTPHSNPDSPSTATSNPASRRSNPSPFDSRDARSPPGSLVPFPSGSSSYFSDSSSNKMFDLDESVRALYFAPTPILVLDHNRRIRMMNRPCESIFLMTGVSCMGQTMEKLVAEHHRSEFMFALNEAAQVQATAAWAPPVLTRLTFLQDDRRMFSADMTISAWHPTDEVFSETFNNHFARNLASDADKQFWPQDQGHIPALTNRSDSIDARSASNLPHEAFFSISIVPTRLAERRMSPADLQLTKADQLKEAVFHSIETAILALSADGSTVVRNRACDELLKMFEKKNPQDKPKKEAPKPKKEGLEVDLSWLSDVMDCYTEDFSEPFPEQNWPIYRAAILGQLTKPVKIGCVGTDNGARRVYEISAKPMRDAAGFGEHIGGVITLVDVTDDDTQRKLEVEKKGEEYFRTICDSMPQLLFTTRPDGHHDWYNEGWYRYTGLDPINSSGVGWQHVFHEDDMVETNKRWSHSLRTGEPYQTMYRCRRYDGQYKWMLGRALPLRDPNTGKILKWYGSCTDCDNEVKALEASRKSQAQLTSVINHAHVTIWAIDRDSVITIAEGPGVRSLRLAPGTPNGSDGDGSGSGNSMSGSLSTAGTAQARSEDIKDAETQSNSQSAVSGPGKRFNQRSMIGRSIYEVWDSPGIREAISRALNGESVVQEMEIEGRWFRTQYTPQREESYEHEANEGPIIGVVGASMDITDRRRAELKLEESMHERSRALAAETAAKEASRIKSEFLANMSHEIRTPIAGVIGLSELLCDTQLTKEQRDFAENIQRSADALLTVINDILDFEKLELGKMDLEKTAFNLNVVIMDTQKMLTFATQKKGLEFRNECQLNYTGQIIGDAGRLRQVLTNLLTNAIKFTALGSITLRVIETYEDQKSLHVHFEVRDTGCGISQTTLKKLFQPFSQADPSFARRFGGTGLGLSICKNLVDLMGGTIGLESVENKGSNAWFSIPFDKVRTFESHSDSSPDEEIISEIQMDEATSSLGVSENPLQRPRKDIWILVAEDNLINAQIALKTLKKMGFSCKVAKDGLEAIEEVGKQAYDLILMDCHMPNCDGYEATKRLRKSDSVDVRTTPIIAMTASAIRGDREKCLAAGMSDYLSKPVKSVALESTLVKWLFDPSTRQSLSRYVAPPVQGDSFGVKKADAGGLEVTIPVAGQPGSPPHLIERDSTETVMGPRSIQSGRRGSFNPISEREAVATEIASTASPVVGSSSRSASRKVAEFAALNKDASPFENLAHDAPMPISRAESDGEASTEMGSSITTTTSEIRSTPKLSKSQRRSLRHGPVKVRADDPMPAKFKPTPTVISAPELAFASKPPMIIRRSSREQGGLGRDLEGEVVRAMEDGRDGPSLGVSMEESMEDLEGDAEAASEVSEDDFAQIKVRTSYF</sequence>
<feature type="region of interest" description="Disordered" evidence="15">
    <location>
        <begin position="83"/>
        <end position="235"/>
    </location>
</feature>
<dbReference type="SMART" id="SM00388">
    <property type="entry name" value="HisKA"/>
    <property type="match status" value="1"/>
</dbReference>
<dbReference type="EMBL" id="OAPG01000008">
    <property type="protein sequence ID" value="SNX84964.1"/>
    <property type="molecule type" value="Genomic_DNA"/>
</dbReference>
<dbReference type="PANTHER" id="PTHR45339">
    <property type="entry name" value="HYBRID SIGNAL TRANSDUCTION HISTIDINE KINASE J"/>
    <property type="match status" value="1"/>
</dbReference>
<evidence type="ECO:0000313" key="20">
    <source>
        <dbReference type="Proteomes" id="UP001294444"/>
    </source>
</evidence>
<feature type="domain" description="PAC" evidence="18">
    <location>
        <begin position="831"/>
        <end position="890"/>
    </location>
</feature>
<dbReference type="InterPro" id="IPR036097">
    <property type="entry name" value="HisK_dim/P_sf"/>
</dbReference>
<dbReference type="CDD" id="cd17546">
    <property type="entry name" value="REC_hyHK_CKI1_RcsC-like"/>
    <property type="match status" value="1"/>
</dbReference>
<feature type="compositionally biased region" description="Basic residues" evidence="15">
    <location>
        <begin position="1460"/>
        <end position="1471"/>
    </location>
</feature>
<feature type="compositionally biased region" description="Low complexity" evidence="15">
    <location>
        <begin position="96"/>
        <end position="108"/>
    </location>
</feature>
<evidence type="ECO:0000256" key="2">
    <source>
        <dbReference type="ARBA" id="ARBA00004651"/>
    </source>
</evidence>
<evidence type="ECO:0000256" key="10">
    <source>
        <dbReference type="ARBA" id="ARBA00022840"/>
    </source>
</evidence>
<dbReference type="PROSITE" id="PS50109">
    <property type="entry name" value="HIS_KIN"/>
    <property type="match status" value="1"/>
</dbReference>
<dbReference type="SMART" id="SM00086">
    <property type="entry name" value="PAC"/>
    <property type="match status" value="1"/>
</dbReference>
<dbReference type="InterPro" id="IPR004358">
    <property type="entry name" value="Sig_transdc_His_kin-like_C"/>
</dbReference>
<dbReference type="Pfam" id="PF00072">
    <property type="entry name" value="Response_reg"/>
    <property type="match status" value="1"/>
</dbReference>
<dbReference type="SUPFAM" id="SSF55785">
    <property type="entry name" value="PYP-like sensor domain (PAS domain)"/>
    <property type="match status" value="2"/>
</dbReference>
<feature type="compositionally biased region" description="Low complexity" evidence="15">
    <location>
        <begin position="1438"/>
        <end position="1455"/>
    </location>
</feature>
<dbReference type="SMART" id="SM00448">
    <property type="entry name" value="REC"/>
    <property type="match status" value="1"/>
</dbReference>
<evidence type="ECO:0000259" key="16">
    <source>
        <dbReference type="PROSITE" id="PS50109"/>
    </source>
</evidence>
<keyword evidence="4" id="KW-1003">Cell membrane</keyword>
<gene>
    <name evidence="19" type="ORF">MEPE_03673</name>
</gene>
<keyword evidence="9 19" id="KW-0418">Kinase</keyword>
<dbReference type="InterPro" id="IPR003594">
    <property type="entry name" value="HATPase_dom"/>
</dbReference>
<evidence type="ECO:0000256" key="11">
    <source>
        <dbReference type="ARBA" id="ARBA00022989"/>
    </source>
</evidence>
<dbReference type="PROSITE" id="PS50113">
    <property type="entry name" value="PAC"/>
    <property type="match status" value="1"/>
</dbReference>
<keyword evidence="7" id="KW-0812">Transmembrane</keyword>
<feature type="compositionally biased region" description="Low complexity" evidence="15">
    <location>
        <begin position="226"/>
        <end position="235"/>
    </location>
</feature>
<evidence type="ECO:0000256" key="1">
    <source>
        <dbReference type="ARBA" id="ARBA00000085"/>
    </source>
</evidence>
<dbReference type="Gene3D" id="1.10.287.130">
    <property type="match status" value="1"/>
</dbReference>
<dbReference type="InterPro" id="IPR036890">
    <property type="entry name" value="HATPase_C_sf"/>
</dbReference>
<feature type="compositionally biased region" description="Low complexity" evidence="15">
    <location>
        <begin position="197"/>
        <end position="208"/>
    </location>
</feature>
<feature type="region of interest" description="Disordered" evidence="15">
    <location>
        <begin position="1340"/>
        <end position="1371"/>
    </location>
</feature>
<feature type="region of interest" description="Disordered" evidence="15">
    <location>
        <begin position="1429"/>
        <end position="1486"/>
    </location>
</feature>
<feature type="domain" description="Histidine kinase" evidence="16">
    <location>
        <begin position="918"/>
        <end position="1139"/>
    </location>
</feature>
<keyword evidence="11" id="KW-1133">Transmembrane helix</keyword>
<dbReference type="SUPFAM" id="SSF52172">
    <property type="entry name" value="CheY-like"/>
    <property type="match status" value="1"/>
</dbReference>
<dbReference type="NCBIfam" id="TIGR00229">
    <property type="entry name" value="sensory_box"/>
    <property type="match status" value="1"/>
</dbReference>
<dbReference type="InterPro" id="IPR003661">
    <property type="entry name" value="HisK_dim/P_dom"/>
</dbReference>
<dbReference type="InterPro" id="IPR000700">
    <property type="entry name" value="PAS-assoc_C"/>
</dbReference>
<dbReference type="EC" id="2.7.13.3" evidence="3"/>
<dbReference type="InterPro" id="IPR005467">
    <property type="entry name" value="His_kinase_dom"/>
</dbReference>
<evidence type="ECO:0000256" key="9">
    <source>
        <dbReference type="ARBA" id="ARBA00022777"/>
    </source>
</evidence>
<dbReference type="Gene3D" id="3.30.450.20">
    <property type="entry name" value="PAS domain"/>
    <property type="match status" value="3"/>
</dbReference>
<organism evidence="19 20">
    <name type="scientific">Melanopsichium pennsylvanicum</name>
    <dbReference type="NCBI Taxonomy" id="63383"/>
    <lineage>
        <taxon>Eukaryota</taxon>
        <taxon>Fungi</taxon>
        <taxon>Dikarya</taxon>
        <taxon>Basidiomycota</taxon>
        <taxon>Ustilaginomycotina</taxon>
        <taxon>Ustilaginomycetes</taxon>
        <taxon>Ustilaginales</taxon>
        <taxon>Ustilaginaceae</taxon>
        <taxon>Melanopsichium</taxon>
    </lineage>
</organism>
<evidence type="ECO:0000256" key="15">
    <source>
        <dbReference type="SAM" id="MobiDB-lite"/>
    </source>
</evidence>
<evidence type="ECO:0000259" key="18">
    <source>
        <dbReference type="PROSITE" id="PS50113"/>
    </source>
</evidence>
<dbReference type="PRINTS" id="PR00344">
    <property type="entry name" value="BCTRLSENSOR"/>
</dbReference>
<keyword evidence="8" id="KW-0547">Nucleotide-binding</keyword>
<feature type="domain" description="Response regulatory" evidence="17">
    <location>
        <begin position="1183"/>
        <end position="1301"/>
    </location>
</feature>
<proteinExistence type="predicted"/>
<dbReference type="InterPro" id="IPR013655">
    <property type="entry name" value="PAS_fold_3"/>
</dbReference>
<evidence type="ECO:0000256" key="13">
    <source>
        <dbReference type="ARBA" id="ARBA00023136"/>
    </source>
</evidence>
<dbReference type="Pfam" id="PF02518">
    <property type="entry name" value="HATPase_c"/>
    <property type="match status" value="1"/>
</dbReference>
<reference evidence="19" key="1">
    <citation type="submission" date="2023-10" db="EMBL/GenBank/DDBJ databases">
        <authorList>
            <person name="Guldener U."/>
        </authorList>
    </citation>
    <scope>NUCLEOTIDE SEQUENCE</scope>
    <source>
        <strain evidence="19">Mp4</strain>
    </source>
</reference>
<evidence type="ECO:0000256" key="8">
    <source>
        <dbReference type="ARBA" id="ARBA00022741"/>
    </source>
</evidence>
<dbReference type="InterPro" id="IPR001610">
    <property type="entry name" value="PAC"/>
</dbReference>
<dbReference type="SMART" id="SM00091">
    <property type="entry name" value="PAS"/>
    <property type="match status" value="2"/>
</dbReference>
<dbReference type="PANTHER" id="PTHR45339:SF1">
    <property type="entry name" value="HYBRID SIGNAL TRANSDUCTION HISTIDINE KINASE J"/>
    <property type="match status" value="1"/>
</dbReference>
<keyword evidence="12" id="KW-0902">Two-component regulatory system</keyword>
<feature type="compositionally biased region" description="Low complexity" evidence="15">
    <location>
        <begin position="764"/>
        <end position="773"/>
    </location>
</feature>
<feature type="compositionally biased region" description="Low complexity" evidence="15">
    <location>
        <begin position="122"/>
        <end position="137"/>
    </location>
</feature>
<dbReference type="FunFam" id="3.30.565.10:FF:000010">
    <property type="entry name" value="Sensor histidine kinase RcsC"/>
    <property type="match status" value="1"/>
</dbReference>
<dbReference type="InterPro" id="IPR001789">
    <property type="entry name" value="Sig_transdc_resp-reg_receiver"/>
</dbReference>
<dbReference type="SUPFAM" id="SSF55874">
    <property type="entry name" value="ATPase domain of HSP90 chaperone/DNA topoisomerase II/histidine kinase"/>
    <property type="match status" value="1"/>
</dbReference>
<evidence type="ECO:0000259" key="17">
    <source>
        <dbReference type="PROSITE" id="PS50110"/>
    </source>
</evidence>
<keyword evidence="5 14" id="KW-0597">Phosphoprotein</keyword>
<dbReference type="GO" id="GO:0005886">
    <property type="term" value="C:plasma membrane"/>
    <property type="evidence" value="ECO:0007669"/>
    <property type="project" value="UniProtKB-SubCell"/>
</dbReference>
<dbReference type="Proteomes" id="UP001294444">
    <property type="component" value="Unassembled WGS sequence"/>
</dbReference>
<comment type="catalytic activity">
    <reaction evidence="1">
        <text>ATP + protein L-histidine = ADP + protein N-phospho-L-histidine.</text>
        <dbReference type="EC" id="2.7.13.3"/>
    </reaction>
</comment>
<name>A0AAJ4XM95_9BASI</name>
<feature type="region of interest" description="Disordered" evidence="15">
    <location>
        <begin position="744"/>
        <end position="804"/>
    </location>
</feature>
<dbReference type="Pfam" id="PF00512">
    <property type="entry name" value="HisKA"/>
    <property type="match status" value="1"/>
</dbReference>
<protein>
    <recommendedName>
        <fullName evidence="3">histidine kinase</fullName>
        <ecNumber evidence="3">2.7.13.3</ecNumber>
    </recommendedName>
</protein>
<dbReference type="InterPro" id="IPR011006">
    <property type="entry name" value="CheY-like_superfamily"/>
</dbReference>
<dbReference type="CDD" id="cd16922">
    <property type="entry name" value="HATPase_EvgS-ArcB-TorS-like"/>
    <property type="match status" value="1"/>
</dbReference>
<dbReference type="CDD" id="cd00082">
    <property type="entry name" value="HisKA"/>
    <property type="match status" value="1"/>
</dbReference>
<evidence type="ECO:0000256" key="12">
    <source>
        <dbReference type="ARBA" id="ARBA00023012"/>
    </source>
</evidence>
<comment type="caution">
    <text evidence="19">The sequence shown here is derived from an EMBL/GenBank/DDBJ whole genome shotgun (WGS) entry which is preliminary data.</text>
</comment>
<accession>A0AAJ4XM95</accession>
<keyword evidence="6" id="KW-0808">Transferase</keyword>
<dbReference type="PROSITE" id="PS50110">
    <property type="entry name" value="RESPONSE_REGULATORY"/>
    <property type="match status" value="1"/>
</dbReference>
<comment type="subcellular location">
    <subcellularLocation>
        <location evidence="2">Cell membrane</location>
        <topology evidence="2">Multi-pass membrane protein</topology>
    </subcellularLocation>
</comment>
<dbReference type="SUPFAM" id="SSF47384">
    <property type="entry name" value="Homodimeric domain of signal transducing histidine kinase"/>
    <property type="match status" value="1"/>
</dbReference>
<dbReference type="FunFam" id="3.30.450.20:FF:000099">
    <property type="entry name" value="Sensory box sensor histidine kinase"/>
    <property type="match status" value="1"/>
</dbReference>
<dbReference type="GO" id="GO:0000155">
    <property type="term" value="F:phosphorelay sensor kinase activity"/>
    <property type="evidence" value="ECO:0007669"/>
    <property type="project" value="InterPro"/>
</dbReference>
<dbReference type="InterPro" id="IPR035965">
    <property type="entry name" value="PAS-like_dom_sf"/>
</dbReference>
<evidence type="ECO:0000256" key="14">
    <source>
        <dbReference type="PROSITE-ProRule" id="PRU00169"/>
    </source>
</evidence>
<keyword evidence="20" id="KW-1185">Reference proteome</keyword>
<keyword evidence="13" id="KW-0472">Membrane</keyword>
<dbReference type="Gene3D" id="3.30.565.10">
    <property type="entry name" value="Histidine kinase-like ATPase, C-terminal domain"/>
    <property type="match status" value="1"/>
</dbReference>
<evidence type="ECO:0000313" key="19">
    <source>
        <dbReference type="EMBL" id="SNX84964.1"/>
    </source>
</evidence>
<keyword evidence="10" id="KW-0067">ATP-binding</keyword>
<evidence type="ECO:0000256" key="4">
    <source>
        <dbReference type="ARBA" id="ARBA00022475"/>
    </source>
</evidence>